<evidence type="ECO:0000313" key="2">
    <source>
        <dbReference type="Proteomes" id="UP001283361"/>
    </source>
</evidence>
<dbReference type="EMBL" id="JAWDGP010003869">
    <property type="protein sequence ID" value="KAK3770049.1"/>
    <property type="molecule type" value="Genomic_DNA"/>
</dbReference>
<protein>
    <submittedName>
        <fullName evidence="1">Uncharacterized protein</fullName>
    </submittedName>
</protein>
<organism evidence="1 2">
    <name type="scientific">Elysia crispata</name>
    <name type="common">lettuce slug</name>
    <dbReference type="NCBI Taxonomy" id="231223"/>
    <lineage>
        <taxon>Eukaryota</taxon>
        <taxon>Metazoa</taxon>
        <taxon>Spiralia</taxon>
        <taxon>Lophotrochozoa</taxon>
        <taxon>Mollusca</taxon>
        <taxon>Gastropoda</taxon>
        <taxon>Heterobranchia</taxon>
        <taxon>Euthyneura</taxon>
        <taxon>Panpulmonata</taxon>
        <taxon>Sacoglossa</taxon>
        <taxon>Placobranchoidea</taxon>
        <taxon>Plakobranchidae</taxon>
        <taxon>Elysia</taxon>
    </lineage>
</organism>
<accession>A0AAE0ZIG8</accession>
<name>A0AAE0ZIG8_9GAST</name>
<comment type="caution">
    <text evidence="1">The sequence shown here is derived from an EMBL/GenBank/DDBJ whole genome shotgun (WGS) entry which is preliminary data.</text>
</comment>
<proteinExistence type="predicted"/>
<sequence length="76" mass="8404">MVRLAKLDGFILGSLQFECIDKIPSRGHGDRAENRFNPGMVAREANSISFLLGQRVDTDLLTLPYQAISKVDKVLG</sequence>
<reference evidence="1" key="1">
    <citation type="journal article" date="2023" name="G3 (Bethesda)">
        <title>A reference genome for the long-term kleptoplast-retaining sea slug Elysia crispata morphotype clarki.</title>
        <authorList>
            <person name="Eastman K.E."/>
            <person name="Pendleton A.L."/>
            <person name="Shaikh M.A."/>
            <person name="Suttiyut T."/>
            <person name="Ogas R."/>
            <person name="Tomko P."/>
            <person name="Gavelis G."/>
            <person name="Widhalm J.R."/>
            <person name="Wisecaver J.H."/>
        </authorList>
    </citation>
    <scope>NUCLEOTIDE SEQUENCE</scope>
    <source>
        <strain evidence="1">ECLA1</strain>
    </source>
</reference>
<gene>
    <name evidence="1" type="ORF">RRG08_043207</name>
</gene>
<evidence type="ECO:0000313" key="1">
    <source>
        <dbReference type="EMBL" id="KAK3770049.1"/>
    </source>
</evidence>
<dbReference type="Proteomes" id="UP001283361">
    <property type="component" value="Unassembled WGS sequence"/>
</dbReference>
<dbReference type="AlphaFoldDB" id="A0AAE0ZIG8"/>
<keyword evidence="2" id="KW-1185">Reference proteome</keyword>